<comment type="caution">
    <text evidence="2">The sequence shown here is derived from an EMBL/GenBank/DDBJ whole genome shotgun (WGS) entry which is preliminary data.</text>
</comment>
<dbReference type="AlphaFoldDB" id="A0A417YT24"/>
<proteinExistence type="predicted"/>
<feature type="region of interest" description="Disordered" evidence="1">
    <location>
        <begin position="1"/>
        <end position="20"/>
    </location>
</feature>
<keyword evidence="3" id="KW-1185">Reference proteome</keyword>
<reference evidence="2 3" key="1">
    <citation type="journal article" date="2017" name="Int. J. Syst. Evol. Microbiol.">
        <title>Bacillus notoginsengisoli sp. nov., a novel bacterium isolated from the rhizosphere of Panax notoginseng.</title>
        <authorList>
            <person name="Zhang M.Y."/>
            <person name="Cheng J."/>
            <person name="Cai Y."/>
            <person name="Zhang T.Y."/>
            <person name="Wu Y.Y."/>
            <person name="Manikprabhu D."/>
            <person name="Li W.J."/>
            <person name="Zhang Y.X."/>
        </authorList>
    </citation>
    <scope>NUCLEOTIDE SEQUENCE [LARGE SCALE GENOMIC DNA]</scope>
    <source>
        <strain evidence="2 3">JCM 30743</strain>
    </source>
</reference>
<name>A0A417YT24_9BACI</name>
<protein>
    <submittedName>
        <fullName evidence="2">Uncharacterized protein</fullName>
    </submittedName>
</protein>
<dbReference type="EMBL" id="QWEG01000008">
    <property type="protein sequence ID" value="RHW39096.1"/>
    <property type="molecule type" value="Genomic_DNA"/>
</dbReference>
<evidence type="ECO:0000256" key="1">
    <source>
        <dbReference type="SAM" id="MobiDB-lite"/>
    </source>
</evidence>
<accession>A0A417YT24</accession>
<sequence length="68" mass="7180">MVRTRNDVTDGLLSKDASASDKNSLKFAAGCPKVTKVRTGNEVADGLLSEDVSASDSDSLKMPPAVRR</sequence>
<evidence type="ECO:0000313" key="2">
    <source>
        <dbReference type="EMBL" id="RHW39096.1"/>
    </source>
</evidence>
<dbReference type="Proteomes" id="UP000284416">
    <property type="component" value="Unassembled WGS sequence"/>
</dbReference>
<organism evidence="2 3">
    <name type="scientific">Neobacillus notoginsengisoli</name>
    <dbReference type="NCBI Taxonomy" id="1578198"/>
    <lineage>
        <taxon>Bacteria</taxon>
        <taxon>Bacillati</taxon>
        <taxon>Bacillota</taxon>
        <taxon>Bacilli</taxon>
        <taxon>Bacillales</taxon>
        <taxon>Bacillaceae</taxon>
        <taxon>Neobacillus</taxon>
    </lineage>
</organism>
<feature type="region of interest" description="Disordered" evidence="1">
    <location>
        <begin position="49"/>
        <end position="68"/>
    </location>
</feature>
<gene>
    <name evidence="2" type="ORF">D1B31_14160</name>
</gene>
<evidence type="ECO:0000313" key="3">
    <source>
        <dbReference type="Proteomes" id="UP000284416"/>
    </source>
</evidence>